<dbReference type="AlphaFoldDB" id="A0A9Q3GWN5"/>
<keyword evidence="3" id="KW-1185">Reference proteome</keyword>
<comment type="caution">
    <text evidence="2">The sequence shown here is derived from an EMBL/GenBank/DDBJ whole genome shotgun (WGS) entry which is preliminary data.</text>
</comment>
<evidence type="ECO:0000313" key="3">
    <source>
        <dbReference type="Proteomes" id="UP000765509"/>
    </source>
</evidence>
<sequence>MDVTSQGVVKRLRIIVDSPTNPNTEGSEESDGDEVEVVPNYIGGQSSDSPSQPSYRRFQSQVIPSTSRNFQRIISTIPPPSPNPSTYRPALASPVRPSPINQTRNSAMVTSQHLQAVASSSRRREDQSELPFPASNVFQ</sequence>
<evidence type="ECO:0000256" key="1">
    <source>
        <dbReference type="SAM" id="MobiDB-lite"/>
    </source>
</evidence>
<name>A0A9Q3GWN5_9BASI</name>
<feature type="compositionally biased region" description="Acidic residues" evidence="1">
    <location>
        <begin position="26"/>
        <end position="36"/>
    </location>
</feature>
<feature type="compositionally biased region" description="Polar residues" evidence="1">
    <location>
        <begin position="99"/>
        <end position="120"/>
    </location>
</feature>
<organism evidence="2 3">
    <name type="scientific">Austropuccinia psidii MF-1</name>
    <dbReference type="NCBI Taxonomy" id="1389203"/>
    <lineage>
        <taxon>Eukaryota</taxon>
        <taxon>Fungi</taxon>
        <taxon>Dikarya</taxon>
        <taxon>Basidiomycota</taxon>
        <taxon>Pucciniomycotina</taxon>
        <taxon>Pucciniomycetes</taxon>
        <taxon>Pucciniales</taxon>
        <taxon>Sphaerophragmiaceae</taxon>
        <taxon>Austropuccinia</taxon>
    </lineage>
</organism>
<reference evidence="2" key="1">
    <citation type="submission" date="2021-03" db="EMBL/GenBank/DDBJ databases">
        <title>Draft genome sequence of rust myrtle Austropuccinia psidii MF-1, a brazilian biotype.</title>
        <authorList>
            <person name="Quecine M.C."/>
            <person name="Pachon D.M.R."/>
            <person name="Bonatelli M.L."/>
            <person name="Correr F.H."/>
            <person name="Franceschini L.M."/>
            <person name="Leite T.F."/>
            <person name="Margarido G.R.A."/>
            <person name="Almeida C.A."/>
            <person name="Ferrarezi J.A."/>
            <person name="Labate C.A."/>
        </authorList>
    </citation>
    <scope>NUCLEOTIDE SEQUENCE</scope>
    <source>
        <strain evidence="2">MF-1</strain>
    </source>
</reference>
<dbReference type="Proteomes" id="UP000765509">
    <property type="component" value="Unassembled WGS sequence"/>
</dbReference>
<feature type="compositionally biased region" description="Low complexity" evidence="1">
    <location>
        <begin position="43"/>
        <end position="54"/>
    </location>
</feature>
<protein>
    <submittedName>
        <fullName evidence="2">Uncharacterized protein</fullName>
    </submittedName>
</protein>
<gene>
    <name evidence="2" type="ORF">O181_021404</name>
</gene>
<evidence type="ECO:0000313" key="2">
    <source>
        <dbReference type="EMBL" id="MBW0481689.1"/>
    </source>
</evidence>
<accession>A0A9Q3GWN5</accession>
<proteinExistence type="predicted"/>
<feature type="compositionally biased region" description="Polar residues" evidence="1">
    <location>
        <begin position="57"/>
        <end position="72"/>
    </location>
</feature>
<feature type="region of interest" description="Disordered" evidence="1">
    <location>
        <begin position="14"/>
        <end position="139"/>
    </location>
</feature>
<dbReference type="EMBL" id="AVOT02006483">
    <property type="protein sequence ID" value="MBW0481689.1"/>
    <property type="molecule type" value="Genomic_DNA"/>
</dbReference>